<proteinExistence type="predicted"/>
<organism evidence="1 2">
    <name type="scientific">Gregarina niphandrodes</name>
    <name type="common">Septate eugregarine</name>
    <dbReference type="NCBI Taxonomy" id="110365"/>
    <lineage>
        <taxon>Eukaryota</taxon>
        <taxon>Sar</taxon>
        <taxon>Alveolata</taxon>
        <taxon>Apicomplexa</taxon>
        <taxon>Conoidasida</taxon>
        <taxon>Gregarinasina</taxon>
        <taxon>Eugregarinorida</taxon>
        <taxon>Gregarinidae</taxon>
        <taxon>Gregarina</taxon>
    </lineage>
</organism>
<accession>A0A023BAG3</accession>
<dbReference type="RefSeq" id="XP_011129383.1">
    <property type="nucleotide sequence ID" value="XM_011131081.1"/>
</dbReference>
<dbReference type="EMBL" id="AFNH02000302">
    <property type="protein sequence ID" value="EZG78241.1"/>
    <property type="molecule type" value="Genomic_DNA"/>
</dbReference>
<gene>
    <name evidence="1" type="ORF">GNI_039270</name>
</gene>
<keyword evidence="2" id="KW-1185">Reference proteome</keyword>
<dbReference type="Proteomes" id="UP000019763">
    <property type="component" value="Unassembled WGS sequence"/>
</dbReference>
<comment type="caution">
    <text evidence="1">The sequence shown here is derived from an EMBL/GenBank/DDBJ whole genome shotgun (WGS) entry which is preliminary data.</text>
</comment>
<dbReference type="VEuPathDB" id="CryptoDB:GNI_039270"/>
<sequence>MEDVHAVNIRSLMAERSSWSREMVWREYYLHRQMKCRKAPMSGKGSGLVERWDMSPKGHFDYALQRRSCVDAVARPVWQEPSINLVTSTKHPVKVASTHPDIIKSANVEYMDQSYPRYSIRCKRVRSDIRGIDRGEAEGGADRGTGSDPWVHSKEGLYPTDDCTTDHRKELDAAGRFIGCRRRTANKRTEEHSVSLSTIFSDCSLEDLVTGHFTEHYTELPSNVYENNFHERSWFCQNSKSFDKDLPLLRNQIVV</sequence>
<protein>
    <submittedName>
        <fullName evidence="1">Uncharacterized protein</fullName>
    </submittedName>
</protein>
<reference evidence="1" key="1">
    <citation type="submission" date="2013-12" db="EMBL/GenBank/DDBJ databases">
        <authorList>
            <person name="Omoto C.K."/>
            <person name="Sibley D."/>
            <person name="Venepally P."/>
            <person name="Hadjithomas M."/>
            <person name="Karamycheva S."/>
            <person name="Brunk B."/>
            <person name="Roos D."/>
            <person name="Caler E."/>
            <person name="Lorenzi H."/>
        </authorList>
    </citation>
    <scope>NUCLEOTIDE SEQUENCE</scope>
</reference>
<name>A0A023BAG3_GRENI</name>
<evidence type="ECO:0000313" key="1">
    <source>
        <dbReference type="EMBL" id="EZG78241.1"/>
    </source>
</evidence>
<dbReference type="GeneID" id="22911505"/>
<evidence type="ECO:0000313" key="2">
    <source>
        <dbReference type="Proteomes" id="UP000019763"/>
    </source>
</evidence>
<dbReference type="AlphaFoldDB" id="A0A023BAG3"/>